<gene>
    <name evidence="1" type="ORF">UCREL1_2642</name>
</gene>
<accession>M7TUF4</accession>
<sequence>MLEWQRIKRLGRRRIAKAAKDSATRSLLFYEALLPTSALGAPSLNYSDTGTDKIKEKALIPVPSFLSSNSSSSSSEHQESNENGHSFLTFPPEVRNLIYQYAVEYPTCRELFDSYYKQKEGRTRHTDRYMSIKLHTPTILLLCKQVTREALTILRSQPFVIDKIPPWIPGCRQPLPITEFISAPTLRNILYFEFKVTFGDGTGGSGYIWRRVLRYVLDAWSQGNSVTHLRVMFKLANIEVEPMWYWELKDYEELVDNINNFEFRHAAKPGTVQYEHWIIDCFYAYRTGFRNPLIRMHPNKDIWQGSVMEYV</sequence>
<dbReference type="OrthoDB" id="3510794at2759"/>
<organism evidence="1 2">
    <name type="scientific">Eutypa lata (strain UCR-EL1)</name>
    <name type="common">Grapevine dieback disease fungus</name>
    <name type="synonym">Eutypa armeniacae</name>
    <dbReference type="NCBI Taxonomy" id="1287681"/>
    <lineage>
        <taxon>Eukaryota</taxon>
        <taxon>Fungi</taxon>
        <taxon>Dikarya</taxon>
        <taxon>Ascomycota</taxon>
        <taxon>Pezizomycotina</taxon>
        <taxon>Sordariomycetes</taxon>
        <taxon>Xylariomycetidae</taxon>
        <taxon>Xylariales</taxon>
        <taxon>Diatrypaceae</taxon>
        <taxon>Eutypa</taxon>
    </lineage>
</organism>
<dbReference type="EMBL" id="KB705886">
    <property type="protein sequence ID" value="EMR70315.1"/>
    <property type="molecule type" value="Genomic_DNA"/>
</dbReference>
<evidence type="ECO:0000313" key="1">
    <source>
        <dbReference type="EMBL" id="EMR70315.1"/>
    </source>
</evidence>
<dbReference type="Proteomes" id="UP000012174">
    <property type="component" value="Unassembled WGS sequence"/>
</dbReference>
<dbReference type="KEGG" id="ela:UCREL1_2642"/>
<dbReference type="eggNOG" id="ENOG502T18B">
    <property type="taxonomic scope" value="Eukaryota"/>
</dbReference>
<reference evidence="2" key="1">
    <citation type="journal article" date="2013" name="Genome Announc.">
        <title>Draft genome sequence of the grapevine dieback fungus Eutypa lata UCR-EL1.</title>
        <authorList>
            <person name="Blanco-Ulate B."/>
            <person name="Rolshausen P.E."/>
            <person name="Cantu D."/>
        </authorList>
    </citation>
    <scope>NUCLEOTIDE SEQUENCE [LARGE SCALE GENOMIC DNA]</scope>
    <source>
        <strain evidence="2">UCR-EL1</strain>
    </source>
</reference>
<keyword evidence="2" id="KW-1185">Reference proteome</keyword>
<evidence type="ECO:0000313" key="2">
    <source>
        <dbReference type="Proteomes" id="UP000012174"/>
    </source>
</evidence>
<dbReference type="AlphaFoldDB" id="M7TUF4"/>
<name>M7TUF4_EUTLA</name>
<proteinExistence type="predicted"/>
<dbReference type="HOGENOM" id="CLU_894378_0_0_1"/>
<protein>
    <submittedName>
        <fullName evidence="1">Uncharacterized protein</fullName>
    </submittedName>
</protein>
<dbReference type="STRING" id="1287681.M7TUF4"/>
<dbReference type="OMA" id="WEDSEHE"/>